<proteinExistence type="predicted"/>
<reference evidence="4" key="1">
    <citation type="submission" date="2017-12" db="EMBL/GenBank/DDBJ databases">
        <title>Phage resistance in Vibrio sp. unravels a complex metabolic adaptation strategy.</title>
        <authorList>
            <person name="Skliros D."/>
            <person name="Kalatzis P.G."/>
            <person name="Katharios P."/>
            <person name="Flemetakis E."/>
        </authorList>
    </citation>
    <scope>NUCLEOTIDE SEQUENCE [LARGE SCALE GENOMIC DNA]</scope>
</reference>
<accession>A0A2I7QHT1</accession>
<gene>
    <name evidence="3" type="ORF">Aphrodite1_0087</name>
</gene>
<dbReference type="InterPro" id="IPR057114">
    <property type="entry name" value="Phage_H_T_join_C"/>
</dbReference>
<dbReference type="InterPro" id="IPR057113">
    <property type="entry name" value="Phage_H_T_join_N"/>
</dbReference>
<dbReference type="EMBL" id="MG720308">
    <property type="protein sequence ID" value="AUR80960.1"/>
    <property type="molecule type" value="Genomic_DNA"/>
</dbReference>
<evidence type="ECO:0000259" key="1">
    <source>
        <dbReference type="Pfam" id="PF24214"/>
    </source>
</evidence>
<dbReference type="Proteomes" id="UP000240536">
    <property type="component" value="Segment"/>
</dbReference>
<keyword evidence="4" id="KW-1185">Reference proteome</keyword>
<protein>
    <submittedName>
        <fullName evidence="3">Putative virion structural protein</fullName>
    </submittedName>
</protein>
<evidence type="ECO:0000313" key="3">
    <source>
        <dbReference type="EMBL" id="AUR80960.1"/>
    </source>
</evidence>
<dbReference type="Pfam" id="PF24214">
    <property type="entry name" value="Phage_H_T_join_2"/>
    <property type="match status" value="1"/>
</dbReference>
<organism evidence="3 4">
    <name type="scientific">Vibrio phage Aphrodite1</name>
    <dbReference type="NCBI Taxonomy" id="2070057"/>
    <lineage>
        <taxon>Viruses</taxon>
        <taxon>Duplodnaviria</taxon>
        <taxon>Heunggongvirae</taxon>
        <taxon>Uroviricota</taxon>
        <taxon>Caudoviricetes</taxon>
        <taxon>Chimalliviridae</taxon>
        <taxon>Gorgonvirinae</taxon>
        <taxon>Aphroditevirus</taxon>
        <taxon>Aphroditevirus aphrodite1</taxon>
    </lineage>
</organism>
<name>A0A2I7QHT1_9CAUD</name>
<dbReference type="Pfam" id="PF24215">
    <property type="entry name" value="H_T_assoc"/>
    <property type="match status" value="1"/>
</dbReference>
<sequence length="429" mass="50168">MAFLEQAPGMDDKPDLNKPTVYAKEYRHAIVDSEYVPHTSLLHSVSGQPIRCDYYRQFLGQDEEVVGLQLNDVSTYQSYTEIRNMVYKRDGDPSRNWNEERYEVSQTWIGYFIFDLTPLKADMFVQDIGDGRAGLVQITKTPEPMNIYKDKVYSCECTLLAEMNQQIEDNIRSKVVETSWFSAESAIKGGQAIISETDRSLNKKLDRWAYMISQHLLTEHYWNPERTIALVEDDRLYSYDAYLVRYLQRVIPHKYIPGANPIESLNFNVGRNFNYDKELTIWDCFVQGSFDFLPMISKKLYRYNRTSMMSSRGYTGFLATKFDYILLPSKLEFNELNSLYISRDNGLAPRPPVEEGVEVDNYFSEEFYNGSYKGEFERWCKEFFGERTVDRQKLLGWCEDYANWSKRDQVYRAGLLVSAIMISKRVFGG</sequence>
<dbReference type="OrthoDB" id="3831at10239"/>
<evidence type="ECO:0000313" key="4">
    <source>
        <dbReference type="Proteomes" id="UP000240536"/>
    </source>
</evidence>
<evidence type="ECO:0000259" key="2">
    <source>
        <dbReference type="Pfam" id="PF24215"/>
    </source>
</evidence>
<feature type="domain" description="Putative phage head-tail joining protein C-terminal" evidence="2">
    <location>
        <begin position="202"/>
        <end position="426"/>
    </location>
</feature>
<feature type="domain" description="Putative phage head-tail joining protein N-terminal" evidence="1">
    <location>
        <begin position="25"/>
        <end position="195"/>
    </location>
</feature>